<accession>A0ACC5R5B4</accession>
<dbReference type="Proteomes" id="UP000616151">
    <property type="component" value="Unassembled WGS sequence"/>
</dbReference>
<evidence type="ECO:0000313" key="1">
    <source>
        <dbReference type="EMBL" id="MBK1867851.1"/>
    </source>
</evidence>
<proteinExistence type="predicted"/>
<organism evidence="1 2">
    <name type="scientific">Taklimakanibacter albus</name>
    <dbReference type="NCBI Taxonomy" id="2800327"/>
    <lineage>
        <taxon>Bacteria</taxon>
        <taxon>Pseudomonadati</taxon>
        <taxon>Pseudomonadota</taxon>
        <taxon>Alphaproteobacteria</taxon>
        <taxon>Hyphomicrobiales</taxon>
        <taxon>Aestuariivirgaceae</taxon>
        <taxon>Taklimakanibacter</taxon>
    </lineage>
</organism>
<reference evidence="1" key="1">
    <citation type="submission" date="2021-01" db="EMBL/GenBank/DDBJ databases">
        <authorList>
            <person name="Sun Q."/>
        </authorList>
    </citation>
    <scope>NUCLEOTIDE SEQUENCE</scope>
    <source>
        <strain evidence="1">YIM B02566</strain>
    </source>
</reference>
<name>A0ACC5R5B4_9HYPH</name>
<sequence length="218" mass="23984">MIILLPQVLRYTGAMMIRRSLVALSALVFLASAAAAQTEARDKSPEAIPAAVTRLKPAEMRAEQIDRLFARLIKSEDGPEAQRAEQSIWNLWMTSDSPTADALLAQAMRASAAKETGTALAILDNVIEVHPDYAEAWNKRATVYFLIGRFNDSLQDIEKVLELEPRHFGALSGLGMIKRQQGDLAAARAAFSEALTYNPHLDGAKRALEEIEAEERPI</sequence>
<comment type="caution">
    <text evidence="1">The sequence shown here is derived from an EMBL/GenBank/DDBJ whole genome shotgun (WGS) entry which is preliminary data.</text>
</comment>
<evidence type="ECO:0000313" key="2">
    <source>
        <dbReference type="Proteomes" id="UP000616151"/>
    </source>
</evidence>
<keyword evidence="2" id="KW-1185">Reference proteome</keyword>
<protein>
    <submittedName>
        <fullName evidence="1">Tetratricopeptide repeat protein</fullName>
    </submittedName>
</protein>
<dbReference type="EMBL" id="JAENHL010000007">
    <property type="protein sequence ID" value="MBK1867851.1"/>
    <property type="molecule type" value="Genomic_DNA"/>
</dbReference>
<gene>
    <name evidence="1" type="ORF">JHL16_15950</name>
</gene>